<dbReference type="Gene3D" id="1.10.150.240">
    <property type="entry name" value="Putative phosphatase, domain 2"/>
    <property type="match status" value="1"/>
</dbReference>
<dbReference type="InterPro" id="IPR051806">
    <property type="entry name" value="HAD-like_SPP"/>
</dbReference>
<organism evidence="1 2">
    <name type="scientific">Nocardiopsis akebiae</name>
    <dbReference type="NCBI Taxonomy" id="2831968"/>
    <lineage>
        <taxon>Bacteria</taxon>
        <taxon>Bacillati</taxon>
        <taxon>Actinomycetota</taxon>
        <taxon>Actinomycetes</taxon>
        <taxon>Streptosporangiales</taxon>
        <taxon>Nocardiopsidaceae</taxon>
        <taxon>Nocardiopsis</taxon>
    </lineage>
</organism>
<dbReference type="PANTHER" id="PTHR43481">
    <property type="entry name" value="FRUCTOSE-1-PHOSPHATE PHOSPHATASE"/>
    <property type="match status" value="1"/>
</dbReference>
<dbReference type="RefSeq" id="WP_212643137.1">
    <property type="nucleotide sequence ID" value="NZ_CP074132.1"/>
</dbReference>
<dbReference type="InterPro" id="IPR036412">
    <property type="entry name" value="HAD-like_sf"/>
</dbReference>
<dbReference type="EMBL" id="CP074132">
    <property type="protein sequence ID" value="QUX30362.1"/>
    <property type="molecule type" value="Genomic_DNA"/>
</dbReference>
<dbReference type="SFLD" id="SFLDS00003">
    <property type="entry name" value="Haloacid_Dehalogenase"/>
    <property type="match status" value="1"/>
</dbReference>
<dbReference type="SFLD" id="SFLDG01129">
    <property type="entry name" value="C1.5:_HAD__Beta-PGM__Phosphata"/>
    <property type="match status" value="1"/>
</dbReference>
<accession>A0ABX8C7H5</accession>
<sequence length="209" mass="21533">MGGYDEATVLFDLDGVLVDSTASIRAGLTAWAVERGVDVGAVLEHHHGRTDVDLVRLFAPHLDPLTEAPRIEDHEAAAGDGVRGVPGARALLTELDARGRPWAIVTSGSDRIARSRIATAGLPLPRVLVTADQVTAGKPHPAPYLLGAERLGVAPARCVVVEDSVSGVRSGLDAGMPVVAVASTTGTEDLAHATTVVADLEAVAALLLP</sequence>
<dbReference type="Proteomes" id="UP000678016">
    <property type="component" value="Chromosome"/>
</dbReference>
<dbReference type="GO" id="GO:0016787">
    <property type="term" value="F:hydrolase activity"/>
    <property type="evidence" value="ECO:0007669"/>
    <property type="project" value="UniProtKB-KW"/>
</dbReference>
<evidence type="ECO:0000313" key="1">
    <source>
        <dbReference type="EMBL" id="QUX30362.1"/>
    </source>
</evidence>
<dbReference type="InterPro" id="IPR006439">
    <property type="entry name" value="HAD-SF_hydro_IA"/>
</dbReference>
<dbReference type="SUPFAM" id="SSF56784">
    <property type="entry name" value="HAD-like"/>
    <property type="match status" value="1"/>
</dbReference>
<protein>
    <submittedName>
        <fullName evidence="1">HAD-IA family hydrolase</fullName>
    </submittedName>
</protein>
<dbReference type="Gene3D" id="3.40.50.1000">
    <property type="entry name" value="HAD superfamily/HAD-like"/>
    <property type="match status" value="1"/>
</dbReference>
<dbReference type="PANTHER" id="PTHR43481:SF4">
    <property type="entry name" value="GLYCEROL-1-PHOSPHATE PHOSPHOHYDROLASE 1-RELATED"/>
    <property type="match status" value="1"/>
</dbReference>
<dbReference type="InterPro" id="IPR023198">
    <property type="entry name" value="PGP-like_dom2"/>
</dbReference>
<keyword evidence="2" id="KW-1185">Reference proteome</keyword>
<reference evidence="2" key="1">
    <citation type="submission" date="2021-05" db="EMBL/GenBank/DDBJ databases">
        <title>Direct Submission.</title>
        <authorList>
            <person name="Li K."/>
            <person name="Gao J."/>
        </authorList>
    </citation>
    <scope>NUCLEOTIDE SEQUENCE [LARGE SCALE GENOMIC DNA]</scope>
    <source>
        <strain evidence="2">HDS12</strain>
    </source>
</reference>
<proteinExistence type="predicted"/>
<keyword evidence="1" id="KW-0378">Hydrolase</keyword>
<dbReference type="InterPro" id="IPR023214">
    <property type="entry name" value="HAD_sf"/>
</dbReference>
<evidence type="ECO:0000313" key="2">
    <source>
        <dbReference type="Proteomes" id="UP000678016"/>
    </source>
</evidence>
<dbReference type="NCBIfam" id="TIGR01509">
    <property type="entry name" value="HAD-SF-IA-v3"/>
    <property type="match status" value="1"/>
</dbReference>
<name>A0ABX8C7H5_9ACTN</name>
<dbReference type="Pfam" id="PF00702">
    <property type="entry name" value="Hydrolase"/>
    <property type="match status" value="1"/>
</dbReference>
<dbReference type="PRINTS" id="PR00413">
    <property type="entry name" value="HADHALOGNASE"/>
</dbReference>
<gene>
    <name evidence="1" type="ORF">KGD83_07495</name>
</gene>